<dbReference type="GO" id="GO:0005737">
    <property type="term" value="C:cytoplasm"/>
    <property type="evidence" value="ECO:0007669"/>
    <property type="project" value="TreeGrafter"/>
</dbReference>
<evidence type="ECO:0000313" key="13">
    <source>
        <dbReference type="Proteomes" id="UP000028547"/>
    </source>
</evidence>
<keyword evidence="4" id="KW-0028">Amino-acid biosynthesis</keyword>
<evidence type="ECO:0000256" key="2">
    <source>
        <dbReference type="ARBA" id="ARBA00005135"/>
    </source>
</evidence>
<dbReference type="InterPro" id="IPR036412">
    <property type="entry name" value="HAD-like_sf"/>
</dbReference>
<comment type="catalytic activity">
    <reaction evidence="10">
        <text>O-phospho-D-serine + H2O = D-serine + phosphate</text>
        <dbReference type="Rhea" id="RHEA:24873"/>
        <dbReference type="ChEBI" id="CHEBI:15377"/>
        <dbReference type="ChEBI" id="CHEBI:35247"/>
        <dbReference type="ChEBI" id="CHEBI:43474"/>
        <dbReference type="ChEBI" id="CHEBI:58680"/>
        <dbReference type="EC" id="3.1.3.3"/>
    </reaction>
</comment>
<dbReference type="GO" id="GO:0006564">
    <property type="term" value="P:L-serine biosynthetic process"/>
    <property type="evidence" value="ECO:0007669"/>
    <property type="project" value="UniProtKB-KW"/>
</dbReference>
<gene>
    <name evidence="12" type="ORF">Q664_23975</name>
</gene>
<dbReference type="AlphaFoldDB" id="A0A084SRQ9"/>
<name>A0A084SRQ9_9BACT</name>
<feature type="region of interest" description="Disordered" evidence="11">
    <location>
        <begin position="445"/>
        <end position="464"/>
    </location>
</feature>
<organism evidence="12 13">
    <name type="scientific">Archangium violaceum Cb vi76</name>
    <dbReference type="NCBI Taxonomy" id="1406225"/>
    <lineage>
        <taxon>Bacteria</taxon>
        <taxon>Pseudomonadati</taxon>
        <taxon>Myxococcota</taxon>
        <taxon>Myxococcia</taxon>
        <taxon>Myxococcales</taxon>
        <taxon>Cystobacterineae</taxon>
        <taxon>Archangiaceae</taxon>
        <taxon>Archangium</taxon>
    </lineage>
</organism>
<evidence type="ECO:0000256" key="11">
    <source>
        <dbReference type="SAM" id="MobiDB-lite"/>
    </source>
</evidence>
<comment type="catalytic activity">
    <reaction evidence="9">
        <text>O-phospho-L-serine + H2O = L-serine + phosphate</text>
        <dbReference type="Rhea" id="RHEA:21208"/>
        <dbReference type="ChEBI" id="CHEBI:15377"/>
        <dbReference type="ChEBI" id="CHEBI:33384"/>
        <dbReference type="ChEBI" id="CHEBI:43474"/>
        <dbReference type="ChEBI" id="CHEBI:57524"/>
        <dbReference type="EC" id="3.1.3.3"/>
    </reaction>
</comment>
<dbReference type="GO" id="GO:0000287">
    <property type="term" value="F:magnesium ion binding"/>
    <property type="evidence" value="ECO:0007669"/>
    <property type="project" value="TreeGrafter"/>
</dbReference>
<dbReference type="PANTHER" id="PTHR43344:SF2">
    <property type="entry name" value="PHOSPHOSERINE PHOSPHATASE"/>
    <property type="match status" value="1"/>
</dbReference>
<protein>
    <recommendedName>
        <fullName evidence="3">phosphoserine phosphatase</fullName>
        <ecNumber evidence="3">3.1.3.3</ecNumber>
    </recommendedName>
</protein>
<dbReference type="PANTHER" id="PTHR43344">
    <property type="entry name" value="PHOSPHOSERINE PHOSPHATASE"/>
    <property type="match status" value="1"/>
</dbReference>
<evidence type="ECO:0000256" key="9">
    <source>
        <dbReference type="ARBA" id="ARBA00048138"/>
    </source>
</evidence>
<reference evidence="12 13" key="1">
    <citation type="submission" date="2014-07" db="EMBL/GenBank/DDBJ databases">
        <title>Draft Genome Sequence of Gephyronic Acid Producer, Cystobacter violaceus Strain Cb vi76.</title>
        <authorList>
            <person name="Stevens D.C."/>
            <person name="Young J."/>
            <person name="Carmichael R."/>
            <person name="Tan J."/>
            <person name="Taylor R.E."/>
        </authorList>
    </citation>
    <scope>NUCLEOTIDE SEQUENCE [LARGE SCALE GENOMIC DNA]</scope>
    <source>
        <strain evidence="12 13">Cb vi76</strain>
    </source>
</reference>
<dbReference type="SUPFAM" id="SSF56784">
    <property type="entry name" value="HAD-like"/>
    <property type="match status" value="1"/>
</dbReference>
<dbReference type="EC" id="3.1.3.3" evidence="3"/>
<evidence type="ECO:0000256" key="1">
    <source>
        <dbReference type="ARBA" id="ARBA00001946"/>
    </source>
</evidence>
<comment type="caution">
    <text evidence="12">The sequence shown here is derived from an EMBL/GenBank/DDBJ whole genome shotgun (WGS) entry which is preliminary data.</text>
</comment>
<proteinExistence type="predicted"/>
<sequence>MGHLEHRVVFQHRSHPMPSFPRSLAGFRLSTLALAGCVASGVLACSGPPGPEGDAGPQGTPGRDGVPLPVRLLDDKVGRWLPENRTRINTMISTLGIASPTFDPRNRPVAVFDWDNTVVKNDLGDATFFWMLKHDKVLQPADKDWSTTSRHLTPEARSALNGACDAAASPGEPLPTSTTPGCADELVSIYNRGQTRAGQAAWNNAITLTLNTSYAWAAQLQAGYTPEELRGFARSAYAENAFNPPGTTQTVGTTPGLAYHVQVYEEMVDLIETLQANGFDVWVATASPQFVIDAVSEELTGIKPNRVIGIRTVTDARGRVTAHFQGCGTVADGEDTLITYDQGKRCWINKLIFRQPTERQLTRQEDARARQVFAAGDSDTDLAFVQDATHLKLAINRNKVQLMCNAYANHQGSWLVQPMFVQPRAQQTASYPCTTALDAAGQPITDEQGNRFTQDHGDSVYALP</sequence>
<dbReference type="Proteomes" id="UP000028547">
    <property type="component" value="Unassembled WGS sequence"/>
</dbReference>
<evidence type="ECO:0000256" key="7">
    <source>
        <dbReference type="ARBA" id="ARBA00022842"/>
    </source>
</evidence>
<keyword evidence="7" id="KW-0460">Magnesium</keyword>
<dbReference type="Gene3D" id="3.40.50.1000">
    <property type="entry name" value="HAD superfamily/HAD-like"/>
    <property type="match status" value="2"/>
</dbReference>
<dbReference type="GO" id="GO:0036424">
    <property type="term" value="F:L-phosphoserine phosphatase activity"/>
    <property type="evidence" value="ECO:0007669"/>
    <property type="project" value="TreeGrafter"/>
</dbReference>
<evidence type="ECO:0000256" key="5">
    <source>
        <dbReference type="ARBA" id="ARBA00022723"/>
    </source>
</evidence>
<comment type="cofactor">
    <cofactor evidence="1">
        <name>Mg(2+)</name>
        <dbReference type="ChEBI" id="CHEBI:18420"/>
    </cofactor>
</comment>
<keyword evidence="6" id="KW-0378">Hydrolase</keyword>
<evidence type="ECO:0000256" key="4">
    <source>
        <dbReference type="ARBA" id="ARBA00022605"/>
    </source>
</evidence>
<evidence type="ECO:0000256" key="8">
    <source>
        <dbReference type="ARBA" id="ARBA00023299"/>
    </source>
</evidence>
<keyword evidence="8" id="KW-0718">Serine biosynthesis</keyword>
<evidence type="ECO:0000256" key="6">
    <source>
        <dbReference type="ARBA" id="ARBA00022801"/>
    </source>
</evidence>
<evidence type="ECO:0000256" key="10">
    <source>
        <dbReference type="ARBA" id="ARBA00048523"/>
    </source>
</evidence>
<evidence type="ECO:0000313" key="12">
    <source>
        <dbReference type="EMBL" id="KFA91144.1"/>
    </source>
</evidence>
<comment type="pathway">
    <text evidence="2">Amino-acid biosynthesis; L-serine biosynthesis; L-serine from 3-phospho-D-glycerate: step 3/3.</text>
</comment>
<keyword evidence="5" id="KW-0479">Metal-binding</keyword>
<accession>A0A084SRQ9</accession>
<dbReference type="InterPro" id="IPR050582">
    <property type="entry name" value="HAD-like_SerB"/>
</dbReference>
<dbReference type="InterPro" id="IPR023214">
    <property type="entry name" value="HAD_sf"/>
</dbReference>
<evidence type="ECO:0000256" key="3">
    <source>
        <dbReference type="ARBA" id="ARBA00012640"/>
    </source>
</evidence>
<dbReference type="EMBL" id="JPMI01000160">
    <property type="protein sequence ID" value="KFA91144.1"/>
    <property type="molecule type" value="Genomic_DNA"/>
</dbReference>
<dbReference type="Pfam" id="PF12710">
    <property type="entry name" value="HAD"/>
    <property type="match status" value="1"/>
</dbReference>